<dbReference type="Proteomes" id="UP000235589">
    <property type="component" value="Chromosome"/>
</dbReference>
<reference evidence="9 10" key="1">
    <citation type="submission" date="2017-04" db="EMBL/GenBank/DDBJ databases">
        <title>Monoglobus pectinilyticus 14 draft genome.</title>
        <authorList>
            <person name="Kim C."/>
            <person name="Rosendale D.I."/>
            <person name="Kelly W.J."/>
            <person name="Tannock G.W."/>
            <person name="Patchett M.L."/>
            <person name="Jordens J.Z."/>
        </authorList>
    </citation>
    <scope>NUCLEOTIDE SEQUENCE [LARGE SCALE GENOMIC DNA]</scope>
    <source>
        <strain evidence="9 10">14</strain>
    </source>
</reference>
<feature type="transmembrane region" description="Helical" evidence="7">
    <location>
        <begin position="408"/>
        <end position="430"/>
    </location>
</feature>
<feature type="transmembrane region" description="Helical" evidence="7">
    <location>
        <begin position="362"/>
        <end position="388"/>
    </location>
</feature>
<name>A0A2K9P158_9FIRM</name>
<feature type="domain" description="ABC3 transporter permease C-terminal" evidence="8">
    <location>
        <begin position="312"/>
        <end position="437"/>
    </location>
</feature>
<feature type="transmembrane region" description="Helical" evidence="7">
    <location>
        <begin position="20"/>
        <end position="43"/>
    </location>
</feature>
<dbReference type="EMBL" id="CP020991">
    <property type="protein sequence ID" value="AUO18992.1"/>
    <property type="molecule type" value="Genomic_DNA"/>
</dbReference>
<protein>
    <submittedName>
        <fullName evidence="9">ABC transporter permease YtrF</fullName>
    </submittedName>
</protein>
<evidence type="ECO:0000256" key="7">
    <source>
        <dbReference type="SAM" id="Phobius"/>
    </source>
</evidence>
<feature type="transmembrane region" description="Helical" evidence="7">
    <location>
        <begin position="305"/>
        <end position="327"/>
    </location>
</feature>
<comment type="similarity">
    <text evidence="6">Belongs to the ABC-4 integral membrane protein family.</text>
</comment>
<feature type="transmembrane region" description="Helical" evidence="7">
    <location>
        <begin position="816"/>
        <end position="839"/>
    </location>
</feature>
<feature type="transmembrane region" description="Helical" evidence="7">
    <location>
        <begin position="757"/>
        <end position="781"/>
    </location>
</feature>
<evidence type="ECO:0000256" key="1">
    <source>
        <dbReference type="ARBA" id="ARBA00004651"/>
    </source>
</evidence>
<dbReference type="Pfam" id="PF02687">
    <property type="entry name" value="FtsX"/>
    <property type="match status" value="2"/>
</dbReference>
<sequence length="894" mass="99365">MNIFNKVTLQSMKKSRTRTIVTIIGVILSAAMITAVATFAVSLQNYMVNGAIQKYGSWHVGFLDVPPSFAEERTIDDKVLNSASIENIGFAKLDGGKNPNKPYIFIAGFNESSFDNLPIKLLSGRLPENSGEILIPQHLDENGGVKFSVGDTVTLNIGSRVQNNGELGKNAETDGKVKLSVKAEHSLADKRFIDREERLGQHDPYIPEEETGKAGETFVPETERSYTVVGICSRPAFEEYSAPGYTLITASDSEATADSLSVFVTLKNPWQVHSYARDTAGNGAYIFNDDVLRFMGLSDDNLFNALLYSIGIILIILIMLGSVFLIYNSFTISLNDRTRQFGILMSVGATEKQLRKSVLFEGLCIGAVGIPIGIIIGIPSIKLVLSIAAKYFGNVLYSNVPLNLSISVPALIAAAMISLVTILISAYIPARKAAGIPVMECIRQTNDVKVEPKAVKTSKISERLFGLEGILALKNFKRNKKRYKSIVLSLTLSVVLFVAASSFGMYLKNAAESTVVGTDYDLCFYSQDIDEEEMFRLYDEFKAVPGVYDSSYQAISSYSCSVKPSDFSDVYLESTDHDRDGEAMDMPMDIQFLEDSVYLSFIEGLGLPAEEYTGQNAKMIAVAKAKRESTEQEGKTELIDMFESRDMNFQIIPETNNAPQAEQGQNINITFVDTIPTDTLPKKPSEVKPYVFMGVAPYQLKERFVTKDTHTEMGLTFLSSSPSQSAAEMENIINNYGISSDYTLYNVYEMFEQNRNIIFIVNLFTYVFILMISLIAVANVFNTISTNIRLRRRELAMLRSVGMSDREINKMMNFECIFYGMRTLIFGVPTAVLISWLIYKFLFVGGAEVSFIFPWVSLVISVLGVFLVIFITMLYAVSRIKKENIIDALRDDMT</sequence>
<keyword evidence="3 7" id="KW-0812">Transmembrane</keyword>
<feature type="domain" description="ABC3 transporter permease C-terminal" evidence="8">
    <location>
        <begin position="767"/>
        <end position="885"/>
    </location>
</feature>
<evidence type="ECO:0000313" key="10">
    <source>
        <dbReference type="Proteomes" id="UP000235589"/>
    </source>
</evidence>
<keyword evidence="4 7" id="KW-1133">Transmembrane helix</keyword>
<evidence type="ECO:0000256" key="4">
    <source>
        <dbReference type="ARBA" id="ARBA00022989"/>
    </source>
</evidence>
<evidence type="ECO:0000256" key="6">
    <source>
        <dbReference type="ARBA" id="ARBA00038076"/>
    </source>
</evidence>
<keyword evidence="2" id="KW-1003">Cell membrane</keyword>
<feature type="transmembrane region" description="Helical" evidence="7">
    <location>
        <begin position="486"/>
        <end position="507"/>
    </location>
</feature>
<evidence type="ECO:0000256" key="3">
    <source>
        <dbReference type="ARBA" id="ARBA00022692"/>
    </source>
</evidence>
<dbReference type="AlphaFoldDB" id="A0A2K9P158"/>
<keyword evidence="5 7" id="KW-0472">Membrane</keyword>
<proteinExistence type="inferred from homology"/>
<accession>A0A2K9P158</accession>
<dbReference type="OrthoDB" id="9793166at2"/>
<evidence type="ECO:0000313" key="9">
    <source>
        <dbReference type="EMBL" id="AUO18992.1"/>
    </source>
</evidence>
<dbReference type="RefSeq" id="WP_102365236.1">
    <property type="nucleotide sequence ID" value="NZ_CP020991.1"/>
</dbReference>
<evidence type="ECO:0000256" key="5">
    <source>
        <dbReference type="ARBA" id="ARBA00023136"/>
    </source>
</evidence>
<evidence type="ECO:0000256" key="2">
    <source>
        <dbReference type="ARBA" id="ARBA00022475"/>
    </source>
</evidence>
<gene>
    <name evidence="9" type="ORF">B9O19_00815</name>
</gene>
<comment type="subcellular location">
    <subcellularLocation>
        <location evidence="1">Cell membrane</location>
        <topology evidence="1">Multi-pass membrane protein</topology>
    </subcellularLocation>
</comment>
<dbReference type="GO" id="GO:0022857">
    <property type="term" value="F:transmembrane transporter activity"/>
    <property type="evidence" value="ECO:0007669"/>
    <property type="project" value="TreeGrafter"/>
</dbReference>
<dbReference type="GO" id="GO:0005886">
    <property type="term" value="C:plasma membrane"/>
    <property type="evidence" value="ECO:0007669"/>
    <property type="project" value="UniProtKB-SubCell"/>
</dbReference>
<evidence type="ECO:0000259" key="8">
    <source>
        <dbReference type="Pfam" id="PF02687"/>
    </source>
</evidence>
<dbReference type="KEGG" id="mpec:B9O19_00815"/>
<organism evidence="9 10">
    <name type="scientific">Monoglobus pectinilyticus</name>
    <dbReference type="NCBI Taxonomy" id="1981510"/>
    <lineage>
        <taxon>Bacteria</taxon>
        <taxon>Bacillati</taxon>
        <taxon>Bacillota</taxon>
        <taxon>Clostridia</taxon>
        <taxon>Monoglobales</taxon>
        <taxon>Monoglobaceae</taxon>
        <taxon>Monoglobus</taxon>
    </lineage>
</organism>
<dbReference type="GeneID" id="98062237"/>
<dbReference type="PANTHER" id="PTHR30572:SF4">
    <property type="entry name" value="ABC TRANSPORTER PERMEASE YTRF"/>
    <property type="match status" value="1"/>
</dbReference>
<dbReference type="InterPro" id="IPR003838">
    <property type="entry name" value="ABC3_permease_C"/>
</dbReference>
<keyword evidence="10" id="KW-1185">Reference proteome</keyword>
<feature type="transmembrane region" description="Helical" evidence="7">
    <location>
        <begin position="851"/>
        <end position="877"/>
    </location>
</feature>
<dbReference type="InterPro" id="IPR050250">
    <property type="entry name" value="Macrolide_Exporter_MacB"/>
</dbReference>
<dbReference type="PANTHER" id="PTHR30572">
    <property type="entry name" value="MEMBRANE COMPONENT OF TRANSPORTER-RELATED"/>
    <property type="match status" value="1"/>
</dbReference>